<comment type="caution">
    <text evidence="3">The sequence shown here is derived from an EMBL/GenBank/DDBJ whole genome shotgun (WGS) entry which is preliminary data.</text>
</comment>
<gene>
    <name evidence="3" type="ORF">EFK50_00050</name>
</gene>
<dbReference type="GO" id="GO:0004081">
    <property type="term" value="F:bis(5'-nucleosyl)-tetraphosphatase (asymmetrical) activity"/>
    <property type="evidence" value="ECO:0007669"/>
    <property type="project" value="TreeGrafter"/>
</dbReference>
<dbReference type="Pfam" id="PF00300">
    <property type="entry name" value="His_Phos_1"/>
    <property type="match status" value="1"/>
</dbReference>
<sequence>MLANGPDVVAAGAVVVRKDGGGEVLLVHRPKYDDWAWPKGKRDPGEHVTTTAVREVLEETGVEIRLDRPLPPQLYVVSGGRAKTVHYWIGRVVGDPDVSGYAANDEIDQVAWFGFDKARARLTYTGDVELLDRVERRHKRTSVLVVLRHARATKRATWTGPDEERPLTNVGRVQARSLIPVLSAFGVTRVVTSDSQRCLRTVTPYARDQVLAVEAVPGLNEVDSTAVTVETVVRDLLATKENAVLCTHRPVLPDVLDVLGISEEPLGPGEMVVCHHRKGRVVATERYLVR</sequence>
<dbReference type="InterPro" id="IPR020084">
    <property type="entry name" value="NUDIX_hydrolase_CS"/>
</dbReference>
<dbReference type="InterPro" id="IPR015797">
    <property type="entry name" value="NUDIX_hydrolase-like_dom_sf"/>
</dbReference>
<keyword evidence="1 3" id="KW-0378">Hydrolase</keyword>
<dbReference type="PANTHER" id="PTHR21340:SF0">
    <property type="entry name" value="BIS(5'-NUCLEOSYL)-TETRAPHOSPHATASE [ASYMMETRICAL]"/>
    <property type="match status" value="1"/>
</dbReference>
<dbReference type="InterPro" id="IPR013078">
    <property type="entry name" value="His_Pase_superF_clade-1"/>
</dbReference>
<keyword evidence="4" id="KW-1185">Reference proteome</keyword>
<dbReference type="OrthoDB" id="4287477at2"/>
<organism evidence="3 4">
    <name type="scientific">Nocardioides marmoriginsengisoli</name>
    <dbReference type="NCBI Taxonomy" id="661483"/>
    <lineage>
        <taxon>Bacteria</taxon>
        <taxon>Bacillati</taxon>
        <taxon>Actinomycetota</taxon>
        <taxon>Actinomycetes</taxon>
        <taxon>Propionibacteriales</taxon>
        <taxon>Nocardioidaceae</taxon>
        <taxon>Nocardioides</taxon>
    </lineage>
</organism>
<dbReference type="EMBL" id="RJSE01000001">
    <property type="protein sequence ID" value="RNL66280.1"/>
    <property type="molecule type" value="Genomic_DNA"/>
</dbReference>
<feature type="domain" description="Nudix hydrolase" evidence="2">
    <location>
        <begin position="6"/>
        <end position="136"/>
    </location>
</feature>
<dbReference type="PROSITE" id="PS00893">
    <property type="entry name" value="NUDIX_BOX"/>
    <property type="match status" value="1"/>
</dbReference>
<evidence type="ECO:0000259" key="2">
    <source>
        <dbReference type="PROSITE" id="PS51462"/>
    </source>
</evidence>
<dbReference type="PROSITE" id="PS51462">
    <property type="entry name" value="NUDIX"/>
    <property type="match status" value="1"/>
</dbReference>
<dbReference type="CDD" id="cd03673">
    <property type="entry name" value="NUDIX_Ap6A_hydrolase"/>
    <property type="match status" value="1"/>
</dbReference>
<dbReference type="Pfam" id="PF00293">
    <property type="entry name" value="NUDIX"/>
    <property type="match status" value="1"/>
</dbReference>
<evidence type="ECO:0000256" key="1">
    <source>
        <dbReference type="ARBA" id="ARBA00022801"/>
    </source>
</evidence>
<proteinExistence type="predicted"/>
<dbReference type="Gene3D" id="3.40.50.1240">
    <property type="entry name" value="Phosphoglycerate mutase-like"/>
    <property type="match status" value="1"/>
</dbReference>
<dbReference type="Proteomes" id="UP000267128">
    <property type="component" value="Unassembled WGS sequence"/>
</dbReference>
<name>A0A3N0CSA3_9ACTN</name>
<dbReference type="InterPro" id="IPR051325">
    <property type="entry name" value="Nudix_hydrolase_domain"/>
</dbReference>
<dbReference type="CDD" id="cd07067">
    <property type="entry name" value="HP_PGM_like"/>
    <property type="match status" value="1"/>
</dbReference>
<protein>
    <submittedName>
        <fullName evidence="3">NUDIX hydrolase</fullName>
    </submittedName>
</protein>
<dbReference type="GO" id="GO:0006754">
    <property type="term" value="P:ATP biosynthetic process"/>
    <property type="evidence" value="ECO:0007669"/>
    <property type="project" value="TreeGrafter"/>
</dbReference>
<reference evidence="3 4" key="1">
    <citation type="submission" date="2018-11" db="EMBL/GenBank/DDBJ databases">
        <authorList>
            <person name="Li F."/>
        </authorList>
    </citation>
    <scope>NUCLEOTIDE SEQUENCE [LARGE SCALE GENOMIC DNA]</scope>
    <source>
        <strain evidence="3 4">Gsoil 097</strain>
    </source>
</reference>
<evidence type="ECO:0000313" key="4">
    <source>
        <dbReference type="Proteomes" id="UP000267128"/>
    </source>
</evidence>
<accession>A0A3N0CSA3</accession>
<dbReference type="InterPro" id="IPR000086">
    <property type="entry name" value="NUDIX_hydrolase_dom"/>
</dbReference>
<dbReference type="SMART" id="SM00855">
    <property type="entry name" value="PGAM"/>
    <property type="match status" value="1"/>
</dbReference>
<dbReference type="AlphaFoldDB" id="A0A3N0CSA3"/>
<dbReference type="SUPFAM" id="SSF55811">
    <property type="entry name" value="Nudix"/>
    <property type="match status" value="1"/>
</dbReference>
<dbReference type="Gene3D" id="3.90.79.10">
    <property type="entry name" value="Nucleoside Triphosphate Pyrophosphohydrolase"/>
    <property type="match status" value="1"/>
</dbReference>
<dbReference type="PANTHER" id="PTHR21340">
    <property type="entry name" value="DIADENOSINE 5,5-P1,P4-TETRAPHOSPHATE PYROPHOSPHOHYDROLASE MUTT"/>
    <property type="match status" value="1"/>
</dbReference>
<evidence type="ECO:0000313" key="3">
    <source>
        <dbReference type="EMBL" id="RNL66280.1"/>
    </source>
</evidence>
<dbReference type="InterPro" id="IPR029033">
    <property type="entry name" value="His_PPase_superfam"/>
</dbReference>
<dbReference type="SUPFAM" id="SSF53254">
    <property type="entry name" value="Phosphoglycerate mutase-like"/>
    <property type="match status" value="1"/>
</dbReference>
<dbReference type="GO" id="GO:0006167">
    <property type="term" value="P:AMP biosynthetic process"/>
    <property type="evidence" value="ECO:0007669"/>
    <property type="project" value="TreeGrafter"/>
</dbReference>